<evidence type="ECO:0000313" key="2">
    <source>
        <dbReference type="Proteomes" id="UP000282438"/>
    </source>
</evidence>
<protein>
    <submittedName>
        <fullName evidence="1">Uncharacterized protein</fullName>
    </submittedName>
</protein>
<name>A0A3S8ZT61_9NEIS</name>
<dbReference type="OrthoDB" id="8593313at2"/>
<dbReference type="KEGG" id="iod:EJO50_09440"/>
<accession>A0A3S8ZT61</accession>
<dbReference type="AlphaFoldDB" id="A0A3S8ZT61"/>
<dbReference type="EMBL" id="CP034433">
    <property type="protein sequence ID" value="AZN36693.1"/>
    <property type="molecule type" value="Genomic_DNA"/>
</dbReference>
<reference evidence="1 2" key="1">
    <citation type="submission" date="2018-12" db="EMBL/GenBank/DDBJ databases">
        <title>Complete genome sequence of Iodobacter sp. H11R3.</title>
        <authorList>
            <person name="Bae J.-W."/>
        </authorList>
    </citation>
    <scope>NUCLEOTIDE SEQUENCE [LARGE SCALE GENOMIC DNA]</scope>
    <source>
        <strain evidence="1 2">H11R3</strain>
    </source>
</reference>
<sequence length="104" mass="11633">MEKQQVLHKGQVARGYLRAGTQILVQRGRLFIQYTPHYMGACLPAQTQVLLEGELELTVEAGWLSLTGDGVEILIIDPVPARCWILKIQELLPGFKGLKAYKKS</sequence>
<keyword evidence="2" id="KW-1185">Reference proteome</keyword>
<organism evidence="1 2">
    <name type="scientific">Iodobacter ciconiae</name>
    <dbReference type="NCBI Taxonomy" id="2496266"/>
    <lineage>
        <taxon>Bacteria</taxon>
        <taxon>Pseudomonadati</taxon>
        <taxon>Pseudomonadota</taxon>
        <taxon>Betaproteobacteria</taxon>
        <taxon>Neisseriales</taxon>
        <taxon>Chitinibacteraceae</taxon>
        <taxon>Iodobacter</taxon>
    </lineage>
</organism>
<gene>
    <name evidence="1" type="ORF">EJO50_09440</name>
</gene>
<evidence type="ECO:0000313" key="1">
    <source>
        <dbReference type="EMBL" id="AZN36693.1"/>
    </source>
</evidence>
<proteinExistence type="predicted"/>
<dbReference type="Proteomes" id="UP000282438">
    <property type="component" value="Chromosome"/>
</dbReference>
<dbReference type="RefSeq" id="WP_125973621.1">
    <property type="nucleotide sequence ID" value="NZ_CP034433.1"/>
</dbReference>